<reference evidence="3" key="1">
    <citation type="journal article" date="2019" name="Int. J. Syst. Evol. Microbiol.">
        <title>The Global Catalogue of Microorganisms (GCM) 10K type strain sequencing project: providing services to taxonomists for standard genome sequencing and annotation.</title>
        <authorList>
            <consortium name="The Broad Institute Genomics Platform"/>
            <consortium name="The Broad Institute Genome Sequencing Center for Infectious Disease"/>
            <person name="Wu L."/>
            <person name="Ma J."/>
        </authorList>
    </citation>
    <scope>NUCLEOTIDE SEQUENCE [LARGE SCALE GENOMIC DNA]</scope>
    <source>
        <strain evidence="3">KCTC 12861</strain>
    </source>
</reference>
<evidence type="ECO:0000256" key="1">
    <source>
        <dbReference type="SAM" id="SignalP"/>
    </source>
</evidence>
<gene>
    <name evidence="2" type="ORF">GCM10007094_32470</name>
</gene>
<accession>A0ABQ3EHZ5</accession>
<dbReference type="RefSeq" id="WP_189437849.1">
    <property type="nucleotide sequence ID" value="NZ_BMXE01000006.1"/>
</dbReference>
<sequence>MFRVLTILLLVFVTAPHAKSMPAALAAQQTAQALQTMEVHAEHKTEAADQTMQWSCCDEDGEVSEAAVSCIGVMSLTSEPAPLMPSHGMMHVNFFAQDALLAAQQAAIDRPPIQWAA</sequence>
<organism evidence="2 3">
    <name type="scientific">Pseudovibrio japonicus</name>
    <dbReference type="NCBI Taxonomy" id="366534"/>
    <lineage>
        <taxon>Bacteria</taxon>
        <taxon>Pseudomonadati</taxon>
        <taxon>Pseudomonadota</taxon>
        <taxon>Alphaproteobacteria</taxon>
        <taxon>Hyphomicrobiales</taxon>
        <taxon>Stappiaceae</taxon>
        <taxon>Pseudovibrio</taxon>
    </lineage>
</organism>
<keyword evidence="3" id="KW-1185">Reference proteome</keyword>
<evidence type="ECO:0000313" key="2">
    <source>
        <dbReference type="EMBL" id="GHB40594.1"/>
    </source>
</evidence>
<dbReference type="EMBL" id="BMXE01000006">
    <property type="protein sequence ID" value="GHB40594.1"/>
    <property type="molecule type" value="Genomic_DNA"/>
</dbReference>
<evidence type="ECO:0000313" key="3">
    <source>
        <dbReference type="Proteomes" id="UP000637980"/>
    </source>
</evidence>
<comment type="caution">
    <text evidence="2">The sequence shown here is derived from an EMBL/GenBank/DDBJ whole genome shotgun (WGS) entry which is preliminary data.</text>
</comment>
<keyword evidence="1" id="KW-0732">Signal</keyword>
<name>A0ABQ3EHZ5_9HYPH</name>
<dbReference type="Proteomes" id="UP000637980">
    <property type="component" value="Unassembled WGS sequence"/>
</dbReference>
<proteinExistence type="predicted"/>
<feature type="signal peptide" evidence="1">
    <location>
        <begin position="1"/>
        <end position="18"/>
    </location>
</feature>
<protein>
    <submittedName>
        <fullName evidence="2">Uncharacterized protein</fullName>
    </submittedName>
</protein>
<feature type="chain" id="PRO_5045747658" evidence="1">
    <location>
        <begin position="19"/>
        <end position="117"/>
    </location>
</feature>